<evidence type="ECO:0000256" key="3">
    <source>
        <dbReference type="SAM" id="MobiDB-lite"/>
    </source>
</evidence>
<dbReference type="EMBL" id="JABZXL010000020">
    <property type="protein sequence ID" value="MBF1659581.1"/>
    <property type="molecule type" value="Genomic_DNA"/>
</dbReference>
<gene>
    <name evidence="5" type="ORF">HXO58_07080</name>
</gene>
<feature type="domain" description="Fibronectin type-III" evidence="4">
    <location>
        <begin position="403"/>
        <end position="507"/>
    </location>
</feature>
<evidence type="ECO:0000256" key="1">
    <source>
        <dbReference type="ARBA" id="ARBA00023295"/>
    </source>
</evidence>
<dbReference type="InterPro" id="IPR036116">
    <property type="entry name" value="FN3_sf"/>
</dbReference>
<evidence type="ECO:0000256" key="2">
    <source>
        <dbReference type="ARBA" id="ARBA00023326"/>
    </source>
</evidence>
<dbReference type="CDD" id="cd00063">
    <property type="entry name" value="FN3"/>
    <property type="match status" value="1"/>
</dbReference>
<dbReference type="SUPFAM" id="SSF49265">
    <property type="entry name" value="Fibronectin type III"/>
    <property type="match status" value="1"/>
</dbReference>
<keyword evidence="1" id="KW-0326">Glycosidase</keyword>
<dbReference type="Gene3D" id="2.60.40.10">
    <property type="entry name" value="Immunoglobulins"/>
    <property type="match status" value="1"/>
</dbReference>
<keyword evidence="2" id="KW-0119">Carbohydrate metabolism</keyword>
<keyword evidence="2" id="KW-0624">Polysaccharide degradation</keyword>
<dbReference type="Proteomes" id="UP000713964">
    <property type="component" value="Unassembled WGS sequence"/>
</dbReference>
<dbReference type="GO" id="GO:0016798">
    <property type="term" value="F:hydrolase activity, acting on glycosyl bonds"/>
    <property type="evidence" value="ECO:0007669"/>
    <property type="project" value="UniProtKB-KW"/>
</dbReference>
<dbReference type="InterPro" id="IPR013783">
    <property type="entry name" value="Ig-like_fold"/>
</dbReference>
<organism evidence="5 6">
    <name type="scientific">Rothia mucilaginosa</name>
    <dbReference type="NCBI Taxonomy" id="43675"/>
    <lineage>
        <taxon>Bacteria</taxon>
        <taxon>Bacillati</taxon>
        <taxon>Actinomycetota</taxon>
        <taxon>Actinomycetes</taxon>
        <taxon>Micrococcales</taxon>
        <taxon>Micrococcaceae</taxon>
        <taxon>Rothia</taxon>
    </lineage>
</organism>
<sequence length="686" mass="74500">MIRSFFPGMALRPVAYHVGGARIGVLPDVLSMTVTCPRGKTSSLAMSYAPGGNAVRGHLLEEEIEVAVEATFDGREWQELPDSRFVTQKTEQNLVNDGTDARSVDAIHVSDYTKEALVWQVPEGSADKEGKFKFLSKNAGQILHTVWDAAVARGWGKGLILDCTTERDSANQPWAKIVTLYFDPSISILQIVDALRDLGLIDTVWQGRTLKVYNADTSQARDLTASVRWPLATTLTSAPEAKTWADMCTDVLVKGEGGRTWRIHNDLAPTNMRRVERVVDAGGVELESTARLVAEATLKSGAHASEEIKREWKGTDVHLLPWLDYRLGDWIMVERQRGMEKLQIAQISITQDKDGVSGHTTLGTVLDSLLGRLTKRTKGIAGLATTPTGQKPTPEVKKSWPRKPTGLVVSSRAIIQANGFPAAVASLSWGPVSTDADNVAVEVTGYEIAVWEEGVNAGPSFNTRENQAMVGPFAPGSKQRFWVRATNNDGVGNWSDEVKATMATDAEAPPVPSVPALSQTLGVLNVFWNYKGSRGENMPLDFAGVEVSVQFPGRPAAKLTDMPSPMQRTAIAGLEVRDYEVRLRSYDRAGNRSDWSQPATITLEQNIDADAIAKKVEDKLAGSDALQRAAREGTLKEMKHLTEAMTQVATSLVDAGPVPPDAGKIGASIWVAPDGRVFVLRAEGDK</sequence>
<evidence type="ECO:0000313" key="6">
    <source>
        <dbReference type="Proteomes" id="UP000713964"/>
    </source>
</evidence>
<evidence type="ECO:0000313" key="5">
    <source>
        <dbReference type="EMBL" id="MBF1659581.1"/>
    </source>
</evidence>
<keyword evidence="1" id="KW-0378">Hydrolase</keyword>
<dbReference type="PROSITE" id="PS50853">
    <property type="entry name" value="FN3"/>
    <property type="match status" value="1"/>
</dbReference>
<proteinExistence type="predicted"/>
<protein>
    <submittedName>
        <fullName evidence="5">Fibronectin type III domain-containing protein</fullName>
    </submittedName>
</protein>
<feature type="region of interest" description="Disordered" evidence="3">
    <location>
        <begin position="383"/>
        <end position="402"/>
    </location>
</feature>
<dbReference type="GO" id="GO:0000272">
    <property type="term" value="P:polysaccharide catabolic process"/>
    <property type="evidence" value="ECO:0007669"/>
    <property type="project" value="UniProtKB-KW"/>
</dbReference>
<name>A0A930PSD5_9MICC</name>
<evidence type="ECO:0000259" key="4">
    <source>
        <dbReference type="PROSITE" id="PS50853"/>
    </source>
</evidence>
<comment type="caution">
    <text evidence="5">The sequence shown here is derived from an EMBL/GenBank/DDBJ whole genome shotgun (WGS) entry which is preliminary data.</text>
</comment>
<dbReference type="AlphaFoldDB" id="A0A930PSD5"/>
<reference evidence="5" key="1">
    <citation type="submission" date="2020-04" db="EMBL/GenBank/DDBJ databases">
        <title>Deep metagenomics examines the oral microbiome during advanced dental caries in children, revealing novel taxa and co-occurrences with host molecules.</title>
        <authorList>
            <person name="Baker J.L."/>
            <person name="Morton J.T."/>
            <person name="Dinis M."/>
            <person name="Alvarez R."/>
            <person name="Tran N.C."/>
            <person name="Knight R."/>
            <person name="Edlund A."/>
        </authorList>
    </citation>
    <scope>NUCLEOTIDE SEQUENCE</scope>
    <source>
        <strain evidence="5">JCVI_29_bin.11</strain>
    </source>
</reference>
<accession>A0A930PSD5</accession>
<dbReference type="InterPro" id="IPR003961">
    <property type="entry name" value="FN3_dom"/>
</dbReference>